<dbReference type="AlphaFoldDB" id="A0AB33A7Y0"/>
<feature type="domain" description="RNA polymerase sigma factor 70 region 4 type 2" evidence="7">
    <location>
        <begin position="209"/>
        <end position="260"/>
    </location>
</feature>
<dbReference type="InterPro" id="IPR007627">
    <property type="entry name" value="RNA_pol_sigma70_r2"/>
</dbReference>
<protein>
    <submittedName>
        <fullName evidence="8">RNA polymerase sigma factor</fullName>
    </submittedName>
</protein>
<dbReference type="EMBL" id="CP004374">
    <property type="protein sequence ID" value="AGM27848.1"/>
    <property type="molecule type" value="Genomic_DNA"/>
</dbReference>
<evidence type="ECO:0000256" key="3">
    <source>
        <dbReference type="ARBA" id="ARBA00023082"/>
    </source>
</evidence>
<evidence type="ECO:0000313" key="8">
    <source>
        <dbReference type="EMBL" id="AGM27848.1"/>
    </source>
</evidence>
<evidence type="ECO:0000256" key="4">
    <source>
        <dbReference type="ARBA" id="ARBA00023125"/>
    </source>
</evidence>
<dbReference type="InterPro" id="IPR039425">
    <property type="entry name" value="RNA_pol_sigma-70-like"/>
</dbReference>
<dbReference type="KEGG" id="mabb:MASS_1246"/>
<comment type="similarity">
    <text evidence="1">Belongs to the sigma-70 factor family. ECF subfamily.</text>
</comment>
<dbReference type="GO" id="GO:0003677">
    <property type="term" value="F:DNA binding"/>
    <property type="evidence" value="ECO:0007669"/>
    <property type="project" value="UniProtKB-KW"/>
</dbReference>
<evidence type="ECO:0000256" key="1">
    <source>
        <dbReference type="ARBA" id="ARBA00010641"/>
    </source>
</evidence>
<dbReference type="Gene3D" id="1.10.1740.10">
    <property type="match status" value="1"/>
</dbReference>
<accession>A0AB33A7Y0</accession>
<dbReference type="InterPro" id="IPR013324">
    <property type="entry name" value="RNA_pol_sigma_r3/r4-like"/>
</dbReference>
<evidence type="ECO:0000256" key="2">
    <source>
        <dbReference type="ARBA" id="ARBA00023015"/>
    </source>
</evidence>
<dbReference type="SUPFAM" id="SSF88946">
    <property type="entry name" value="Sigma2 domain of RNA polymerase sigma factors"/>
    <property type="match status" value="1"/>
</dbReference>
<name>A0AB33A7Y0_9MYCO</name>
<dbReference type="Pfam" id="PF08281">
    <property type="entry name" value="Sigma70_r4_2"/>
    <property type="match status" value="1"/>
</dbReference>
<keyword evidence="5" id="KW-0804">Transcription</keyword>
<sequence>MVVTPWLETFSTALPDLSTCFDELSSWVLVAVVISFSFDLSQFPDTFVRHNEFVGQRWALRTPTRPNTHFVLATTGDTVVLPLLPRGELLASLSDEMLARRAQQGDSEAFDVLVVRHGPALLRFVARTYPERAEYDDIVQETFIAAWKGLPSFAFRSQFRTWLYSLASRKTVDAMRRRRRDFDIDDVPEVADAGAGPSERALDGDFLAALSRELSQLPYAARAAWWLREVYDLPLAEIATVLRTTEGSVRGNLQRTRKRLAETLKDFRP</sequence>
<dbReference type="GO" id="GO:0016987">
    <property type="term" value="F:sigma factor activity"/>
    <property type="evidence" value="ECO:0007669"/>
    <property type="project" value="UniProtKB-KW"/>
</dbReference>
<dbReference type="InterPro" id="IPR013249">
    <property type="entry name" value="RNA_pol_sigma70_r4_t2"/>
</dbReference>
<dbReference type="InterPro" id="IPR036388">
    <property type="entry name" value="WH-like_DNA-bd_sf"/>
</dbReference>
<dbReference type="Pfam" id="PF04542">
    <property type="entry name" value="Sigma70_r2"/>
    <property type="match status" value="1"/>
</dbReference>
<evidence type="ECO:0000256" key="5">
    <source>
        <dbReference type="ARBA" id="ARBA00023163"/>
    </source>
</evidence>
<reference evidence="8 9" key="1">
    <citation type="journal article" date="2013" name="Genome Announc.">
        <title>Complete Genome Sequence of Mycobacterium massiliense Clinical Strain Asan 50594, Belonging to the Type II Genotype.</title>
        <authorList>
            <person name="Kim B.J."/>
            <person name="Kim B.R."/>
            <person name="Hong S.H."/>
            <person name="Seok S.H."/>
            <person name="Kook Y.H."/>
            <person name="Kim B.J."/>
        </authorList>
    </citation>
    <scope>NUCLEOTIDE SEQUENCE [LARGE SCALE GENOMIC DNA]</scope>
    <source>
        <strain evidence="8 9">50594</strain>
    </source>
</reference>
<evidence type="ECO:0000313" key="9">
    <source>
        <dbReference type="Proteomes" id="UP000013961"/>
    </source>
</evidence>
<dbReference type="Gene3D" id="1.10.10.10">
    <property type="entry name" value="Winged helix-like DNA-binding domain superfamily/Winged helix DNA-binding domain"/>
    <property type="match status" value="1"/>
</dbReference>
<dbReference type="SUPFAM" id="SSF88659">
    <property type="entry name" value="Sigma3 and sigma4 domains of RNA polymerase sigma factors"/>
    <property type="match status" value="1"/>
</dbReference>
<dbReference type="PANTHER" id="PTHR43133:SF8">
    <property type="entry name" value="RNA POLYMERASE SIGMA FACTOR HI_1459-RELATED"/>
    <property type="match status" value="1"/>
</dbReference>
<evidence type="ECO:0000259" key="6">
    <source>
        <dbReference type="Pfam" id="PF04542"/>
    </source>
</evidence>
<proteinExistence type="inferred from homology"/>
<dbReference type="Proteomes" id="UP000013961">
    <property type="component" value="Chromosome"/>
</dbReference>
<evidence type="ECO:0000259" key="7">
    <source>
        <dbReference type="Pfam" id="PF08281"/>
    </source>
</evidence>
<dbReference type="InterPro" id="IPR013325">
    <property type="entry name" value="RNA_pol_sigma_r2"/>
</dbReference>
<keyword evidence="2" id="KW-0805">Transcription regulation</keyword>
<keyword evidence="4" id="KW-0238">DNA-binding</keyword>
<dbReference type="PANTHER" id="PTHR43133">
    <property type="entry name" value="RNA POLYMERASE ECF-TYPE SIGMA FACTO"/>
    <property type="match status" value="1"/>
</dbReference>
<gene>
    <name evidence="8" type="ORF">MASS_1246</name>
</gene>
<dbReference type="NCBIfam" id="TIGR02937">
    <property type="entry name" value="sigma70-ECF"/>
    <property type="match status" value="1"/>
</dbReference>
<dbReference type="InterPro" id="IPR014284">
    <property type="entry name" value="RNA_pol_sigma-70_dom"/>
</dbReference>
<keyword evidence="3" id="KW-0731">Sigma factor</keyword>
<dbReference type="GO" id="GO:0006352">
    <property type="term" value="P:DNA-templated transcription initiation"/>
    <property type="evidence" value="ECO:0007669"/>
    <property type="project" value="InterPro"/>
</dbReference>
<feature type="domain" description="RNA polymerase sigma-70 region 2" evidence="6">
    <location>
        <begin position="113"/>
        <end position="180"/>
    </location>
</feature>
<organism evidence="8 9">
    <name type="scientific">Mycobacteroides abscessus subsp. bolletii 50594</name>
    <dbReference type="NCBI Taxonomy" id="1303024"/>
    <lineage>
        <taxon>Bacteria</taxon>
        <taxon>Bacillati</taxon>
        <taxon>Actinomycetota</taxon>
        <taxon>Actinomycetes</taxon>
        <taxon>Mycobacteriales</taxon>
        <taxon>Mycobacteriaceae</taxon>
        <taxon>Mycobacteroides</taxon>
        <taxon>Mycobacteroides abscessus</taxon>
    </lineage>
</organism>